<dbReference type="Proteomes" id="UP001165960">
    <property type="component" value="Unassembled WGS sequence"/>
</dbReference>
<accession>A0ACC2T7Y6</accession>
<sequence>MTQDILWELMNKNPTSLVIAFATTFLGQSPTLLQELSLPEITGPPIEEEILDLTIVPNVLNLGNSPCLVAYPMGISNL</sequence>
<comment type="caution">
    <text evidence="1">The sequence shown here is derived from an EMBL/GenBank/DDBJ whole genome shotgun (WGS) entry which is preliminary data.</text>
</comment>
<keyword evidence="2" id="KW-1185">Reference proteome</keyword>
<name>A0ACC2T7Y6_9FUNG</name>
<evidence type="ECO:0000313" key="2">
    <source>
        <dbReference type="Proteomes" id="UP001165960"/>
    </source>
</evidence>
<evidence type="ECO:0000313" key="1">
    <source>
        <dbReference type="EMBL" id="KAJ9070664.1"/>
    </source>
</evidence>
<dbReference type="EMBL" id="QTSX02003565">
    <property type="protein sequence ID" value="KAJ9070664.1"/>
    <property type="molecule type" value="Genomic_DNA"/>
</dbReference>
<reference evidence="1" key="1">
    <citation type="submission" date="2022-04" db="EMBL/GenBank/DDBJ databases">
        <title>Genome of the entomopathogenic fungus Entomophthora muscae.</title>
        <authorList>
            <person name="Elya C."/>
            <person name="Lovett B.R."/>
            <person name="Lee E."/>
            <person name="Macias A.M."/>
            <person name="Hajek A.E."/>
            <person name="De Bivort B.L."/>
            <person name="Kasson M.T."/>
            <person name="De Fine Licht H.H."/>
            <person name="Stajich J.E."/>
        </authorList>
    </citation>
    <scope>NUCLEOTIDE SEQUENCE</scope>
    <source>
        <strain evidence="1">Berkeley</strain>
    </source>
</reference>
<organism evidence="1 2">
    <name type="scientific">Entomophthora muscae</name>
    <dbReference type="NCBI Taxonomy" id="34485"/>
    <lineage>
        <taxon>Eukaryota</taxon>
        <taxon>Fungi</taxon>
        <taxon>Fungi incertae sedis</taxon>
        <taxon>Zoopagomycota</taxon>
        <taxon>Entomophthoromycotina</taxon>
        <taxon>Entomophthoromycetes</taxon>
        <taxon>Entomophthorales</taxon>
        <taxon>Entomophthoraceae</taxon>
        <taxon>Entomophthora</taxon>
    </lineage>
</organism>
<proteinExistence type="predicted"/>
<gene>
    <name evidence="1" type="ORF">DSO57_1005465</name>
</gene>
<protein>
    <submittedName>
        <fullName evidence="1">Uncharacterized protein</fullName>
    </submittedName>
</protein>